<feature type="region of interest" description="Disordered" evidence="1">
    <location>
        <begin position="75"/>
        <end position="222"/>
    </location>
</feature>
<name>A0A6J4IGC6_9ACTN</name>
<feature type="compositionally biased region" description="Basic residues" evidence="1">
    <location>
        <begin position="309"/>
        <end position="320"/>
    </location>
</feature>
<feature type="region of interest" description="Disordered" evidence="1">
    <location>
        <begin position="265"/>
        <end position="320"/>
    </location>
</feature>
<feature type="non-terminal residue" evidence="2">
    <location>
        <position position="1"/>
    </location>
</feature>
<accession>A0A6J4IGC6</accession>
<reference evidence="2" key="1">
    <citation type="submission" date="2020-02" db="EMBL/GenBank/DDBJ databases">
        <authorList>
            <person name="Meier V. D."/>
        </authorList>
    </citation>
    <scope>NUCLEOTIDE SEQUENCE</scope>
    <source>
        <strain evidence="2">AVDCRST_MAG76</strain>
    </source>
</reference>
<sequence length="320" mass="35393">DPPIPPAGRAAVSPLRRAACRRLPLDRMPGGGPGDGRWRLAGPPARCRRCRHRSNVRELRLRVDDLRRDRARGRGVLEPVHRRRTVGRAQGRHRSRHRLRQGPLHPPDSTEPRRVGGTGRQPGRCRCSPQPRRGAERPGRPCRSSQRRRRRRRLRLRELPGRASPPRRSRSSLLADHPPGGPWRRPPRLPLQPARRPRCAGNGPADGDVPAEGHGEGAASHAAAALLPHRSPALRLVRRARGRRRSTGLQAVRGLAPRLIPRITTAQPVARHLRPPQRTSGAPSHLGGGAPLDRQGRPPAGGGQNLGWPRHHVPQAKPRL</sequence>
<evidence type="ECO:0000313" key="2">
    <source>
        <dbReference type="EMBL" id="CAA9251320.1"/>
    </source>
</evidence>
<feature type="compositionally biased region" description="Basic residues" evidence="1">
    <location>
        <begin position="145"/>
        <end position="155"/>
    </location>
</feature>
<dbReference type="AlphaFoldDB" id="A0A6J4IGC6"/>
<feature type="compositionally biased region" description="Basic residues" evidence="1">
    <location>
        <begin position="81"/>
        <end position="100"/>
    </location>
</feature>
<dbReference type="EMBL" id="CADCSZ010000143">
    <property type="protein sequence ID" value="CAA9251320.1"/>
    <property type="molecule type" value="Genomic_DNA"/>
</dbReference>
<proteinExistence type="predicted"/>
<organism evidence="2">
    <name type="scientific">uncultured Acidimicrobiales bacterium</name>
    <dbReference type="NCBI Taxonomy" id="310071"/>
    <lineage>
        <taxon>Bacteria</taxon>
        <taxon>Bacillati</taxon>
        <taxon>Actinomycetota</taxon>
        <taxon>Acidimicrobiia</taxon>
        <taxon>Acidimicrobiales</taxon>
        <taxon>environmental samples</taxon>
    </lineage>
</organism>
<evidence type="ECO:0000256" key="1">
    <source>
        <dbReference type="SAM" id="MobiDB-lite"/>
    </source>
</evidence>
<protein>
    <submittedName>
        <fullName evidence="2">Uncharacterized protein</fullName>
    </submittedName>
</protein>
<gene>
    <name evidence="2" type="ORF">AVDCRST_MAG76-2292</name>
</gene>
<feature type="non-terminal residue" evidence="2">
    <location>
        <position position="320"/>
    </location>
</feature>